<gene>
    <name evidence="1" type="ORF">DFH08DRAFT_815890</name>
</gene>
<reference evidence="1" key="1">
    <citation type="submission" date="2023-03" db="EMBL/GenBank/DDBJ databases">
        <title>Massive genome expansion in bonnet fungi (Mycena s.s.) driven by repeated elements and novel gene families across ecological guilds.</title>
        <authorList>
            <consortium name="Lawrence Berkeley National Laboratory"/>
            <person name="Harder C.B."/>
            <person name="Miyauchi S."/>
            <person name="Viragh M."/>
            <person name="Kuo A."/>
            <person name="Thoen E."/>
            <person name="Andreopoulos B."/>
            <person name="Lu D."/>
            <person name="Skrede I."/>
            <person name="Drula E."/>
            <person name="Henrissat B."/>
            <person name="Morin E."/>
            <person name="Kohler A."/>
            <person name="Barry K."/>
            <person name="LaButti K."/>
            <person name="Morin E."/>
            <person name="Salamov A."/>
            <person name="Lipzen A."/>
            <person name="Mereny Z."/>
            <person name="Hegedus B."/>
            <person name="Baldrian P."/>
            <person name="Stursova M."/>
            <person name="Weitz H."/>
            <person name="Taylor A."/>
            <person name="Grigoriev I.V."/>
            <person name="Nagy L.G."/>
            <person name="Martin F."/>
            <person name="Kauserud H."/>
        </authorList>
    </citation>
    <scope>NUCLEOTIDE SEQUENCE</scope>
    <source>
        <strain evidence="1">CBHHK002</strain>
    </source>
</reference>
<protein>
    <submittedName>
        <fullName evidence="1">Uncharacterized protein</fullName>
    </submittedName>
</protein>
<proteinExistence type="predicted"/>
<dbReference type="EMBL" id="JARIHO010000039">
    <property type="protein sequence ID" value="KAJ7328391.1"/>
    <property type="molecule type" value="Genomic_DNA"/>
</dbReference>
<comment type="caution">
    <text evidence="1">The sequence shown here is derived from an EMBL/GenBank/DDBJ whole genome shotgun (WGS) entry which is preliminary data.</text>
</comment>
<dbReference type="Proteomes" id="UP001218218">
    <property type="component" value="Unassembled WGS sequence"/>
</dbReference>
<organism evidence="1 2">
    <name type="scientific">Mycena albidolilacea</name>
    <dbReference type="NCBI Taxonomy" id="1033008"/>
    <lineage>
        <taxon>Eukaryota</taxon>
        <taxon>Fungi</taxon>
        <taxon>Dikarya</taxon>
        <taxon>Basidiomycota</taxon>
        <taxon>Agaricomycotina</taxon>
        <taxon>Agaricomycetes</taxon>
        <taxon>Agaricomycetidae</taxon>
        <taxon>Agaricales</taxon>
        <taxon>Marasmiineae</taxon>
        <taxon>Mycenaceae</taxon>
        <taxon>Mycena</taxon>
    </lineage>
</organism>
<evidence type="ECO:0000313" key="2">
    <source>
        <dbReference type="Proteomes" id="UP001218218"/>
    </source>
</evidence>
<sequence length="119" mass="13394">MKTPTSEQLIPLLPAVIALIPSHGVRYTVLRLLLAAAILCKIHLQPPSVQISQLKISLNHTEEYIQEVTVEAPRSYSNLRDQMRRLCENKGVQLEGISVALQGHWSAHNQIPVALQRDW</sequence>
<keyword evidence="2" id="KW-1185">Reference proteome</keyword>
<name>A0AAD6ZLK0_9AGAR</name>
<evidence type="ECO:0000313" key="1">
    <source>
        <dbReference type="EMBL" id="KAJ7328391.1"/>
    </source>
</evidence>
<dbReference type="AlphaFoldDB" id="A0AAD6ZLK0"/>
<accession>A0AAD6ZLK0</accession>